<evidence type="ECO:0000313" key="4">
    <source>
        <dbReference type="EMBL" id="CAB4995904.1"/>
    </source>
</evidence>
<evidence type="ECO:0000259" key="1">
    <source>
        <dbReference type="Pfam" id="PF01551"/>
    </source>
</evidence>
<dbReference type="EMBL" id="CAEZWZ010000006">
    <property type="protein sequence ID" value="CAB4663705.1"/>
    <property type="molecule type" value="Genomic_DNA"/>
</dbReference>
<dbReference type="Gene3D" id="2.70.70.10">
    <property type="entry name" value="Glucose Permease (Domain IIA)"/>
    <property type="match status" value="1"/>
</dbReference>
<accession>A0A6J7P1B4</accession>
<gene>
    <name evidence="2" type="ORF">UFOPK2329_00107</name>
    <name evidence="3" type="ORF">UFOPK3166_00887</name>
    <name evidence="4" type="ORF">UFOPK4035_00483</name>
</gene>
<dbReference type="CDD" id="cd12797">
    <property type="entry name" value="M23_peptidase"/>
    <property type="match status" value="1"/>
</dbReference>
<sequence>MRLRVIAPLTVSLFLLGTFPSAYASPIYVFPVVDCSVKYARSHHDYPATDILAKAGCKYVAPIDGVVYEVAPKDLWSSKTNLGQDRGGLSVSIIGSDGVRYYGSHFKSIAPGIEPGVNVVAGQLLAYVGATGSARGTAPHVHFGISWPTSPEDNAWWVRRGLLYPWKYLDAWKAGKDLSPAKALDALQLKVGEIPPKPKK</sequence>
<feature type="domain" description="M23ase beta-sheet core" evidence="1">
    <location>
        <begin position="48"/>
        <end position="147"/>
    </location>
</feature>
<dbReference type="SUPFAM" id="SSF51261">
    <property type="entry name" value="Duplicated hybrid motif"/>
    <property type="match status" value="1"/>
</dbReference>
<dbReference type="InterPro" id="IPR016047">
    <property type="entry name" value="M23ase_b-sheet_dom"/>
</dbReference>
<dbReference type="InterPro" id="IPR011055">
    <property type="entry name" value="Dup_hybrid_motif"/>
</dbReference>
<dbReference type="EMBL" id="CAFABD010000146">
    <property type="protein sequence ID" value="CAB4829901.1"/>
    <property type="molecule type" value="Genomic_DNA"/>
</dbReference>
<evidence type="ECO:0000313" key="3">
    <source>
        <dbReference type="EMBL" id="CAB4829901.1"/>
    </source>
</evidence>
<reference evidence="4" key="1">
    <citation type="submission" date="2020-05" db="EMBL/GenBank/DDBJ databases">
        <authorList>
            <person name="Chiriac C."/>
            <person name="Salcher M."/>
            <person name="Ghai R."/>
            <person name="Kavagutti S V."/>
        </authorList>
    </citation>
    <scope>NUCLEOTIDE SEQUENCE</scope>
</reference>
<name>A0A6J7P1B4_9ZZZZ</name>
<protein>
    <submittedName>
        <fullName evidence="4">Unannotated protein</fullName>
    </submittedName>
</protein>
<organism evidence="4">
    <name type="scientific">freshwater metagenome</name>
    <dbReference type="NCBI Taxonomy" id="449393"/>
    <lineage>
        <taxon>unclassified sequences</taxon>
        <taxon>metagenomes</taxon>
        <taxon>ecological metagenomes</taxon>
    </lineage>
</organism>
<evidence type="ECO:0000313" key="2">
    <source>
        <dbReference type="EMBL" id="CAB4663705.1"/>
    </source>
</evidence>
<dbReference type="AlphaFoldDB" id="A0A6J7P1B4"/>
<dbReference type="Pfam" id="PF01551">
    <property type="entry name" value="Peptidase_M23"/>
    <property type="match status" value="1"/>
</dbReference>
<dbReference type="EMBL" id="CAFBOX010000061">
    <property type="protein sequence ID" value="CAB4995904.1"/>
    <property type="molecule type" value="Genomic_DNA"/>
</dbReference>
<proteinExistence type="predicted"/>